<feature type="signal peptide" evidence="14">
    <location>
        <begin position="1"/>
        <end position="20"/>
    </location>
</feature>
<proteinExistence type="inferred from homology"/>
<evidence type="ECO:0000256" key="5">
    <source>
        <dbReference type="ARBA" id="ARBA00022617"/>
    </source>
</evidence>
<dbReference type="GO" id="GO:0004497">
    <property type="term" value="F:monooxygenase activity"/>
    <property type="evidence" value="ECO:0007669"/>
    <property type="project" value="UniProtKB-KW"/>
</dbReference>
<keyword evidence="11" id="KW-0503">Monooxygenase</keyword>
<dbReference type="PANTHER" id="PTHR24305">
    <property type="entry name" value="CYTOCHROME P450"/>
    <property type="match status" value="1"/>
</dbReference>
<evidence type="ECO:0000256" key="14">
    <source>
        <dbReference type="SAM" id="SignalP"/>
    </source>
</evidence>
<keyword evidence="9" id="KW-0560">Oxidoreductase</keyword>
<comment type="similarity">
    <text evidence="4">Belongs to the cytochrome P450 family.</text>
</comment>
<keyword evidence="7 13" id="KW-0479">Metal-binding</keyword>
<dbReference type="AlphaFoldDB" id="A0A284QPZ6"/>
<feature type="chain" id="PRO_5012673398" description="Cytochrome P450" evidence="14">
    <location>
        <begin position="21"/>
        <end position="574"/>
    </location>
</feature>
<keyword evidence="12" id="KW-0472">Membrane</keyword>
<dbReference type="PRINTS" id="PR00463">
    <property type="entry name" value="EP450I"/>
</dbReference>
<evidence type="ECO:0000256" key="9">
    <source>
        <dbReference type="ARBA" id="ARBA00023002"/>
    </source>
</evidence>
<name>A0A284QPZ6_ARMOS</name>
<evidence type="ECO:0000256" key="1">
    <source>
        <dbReference type="ARBA" id="ARBA00001971"/>
    </source>
</evidence>
<evidence type="ECO:0000256" key="11">
    <source>
        <dbReference type="ARBA" id="ARBA00023033"/>
    </source>
</evidence>
<comment type="pathway">
    <text evidence="3">Secondary metabolite biosynthesis; terpenoid biosynthesis.</text>
</comment>
<evidence type="ECO:0000256" key="13">
    <source>
        <dbReference type="PIRSR" id="PIRSR602401-1"/>
    </source>
</evidence>
<dbReference type="InterPro" id="IPR001128">
    <property type="entry name" value="Cyt_P450"/>
</dbReference>
<keyword evidence="10 13" id="KW-0408">Iron</keyword>
<feature type="binding site" description="axial binding residue" evidence="13">
    <location>
        <position position="511"/>
    </location>
    <ligand>
        <name>heme</name>
        <dbReference type="ChEBI" id="CHEBI:30413"/>
    </ligand>
    <ligandPart>
        <name>Fe</name>
        <dbReference type="ChEBI" id="CHEBI:18248"/>
    </ligandPart>
</feature>
<dbReference type="EMBL" id="FUEG01000001">
    <property type="protein sequence ID" value="SJK98535.1"/>
    <property type="molecule type" value="Genomic_DNA"/>
</dbReference>
<dbReference type="SUPFAM" id="SSF48264">
    <property type="entry name" value="Cytochrome P450"/>
    <property type="match status" value="1"/>
</dbReference>
<dbReference type="PRINTS" id="PR00385">
    <property type="entry name" value="P450"/>
</dbReference>
<dbReference type="OMA" id="LHMNPIH"/>
<sequence>MFAIQAILLLLTLWVLKILGKKWLVASRIRDALRSRCPGAAILWINPFRTLAIISGPFFPTQGKVGYYYGKFSVFAKFGTTCLSSVVFWDAIPTFWISDADAIRIVSSDRKTFTKDVEAYETLNIYGQNMVGTEGAVWKRHRAVAKPAFNEANNAFVWSESMRIATEWFADIDNRMSGTAREYNVDLLKDLTQLTLLVISTAGFGRRVSWSEDAAAVPPPGHKIAFRPAVTSAISHLIPKVLTPDFIYDFSDWVHLPFISPTLKETKESFEALKFHMLDVISLARAWVASGKAADMDAALLRNLVEANMFEEADFNYKRLTDDELLSNTLTFLLAGHGEHPSLPDESIDSLEFLSETTAHTICFALVLLALYPDVQRRVYDEVSRSWPEDATASSYKDSVATLEYTKSVFLETLRLFPPVARLGKLVQANSILPARRFQMSPEGKPCNVEQIPVAIEKGSLVIIDIFGLHMNPIHWGDDVEEFRPERFIDTESYRWPRDAFFAFAGGPRSCIGQRFAMTEGLCLIANIVRNYEILVPYDLRDKDVEEQRKILLEWSPNITILPVGARALFRRRR</sequence>
<evidence type="ECO:0000313" key="15">
    <source>
        <dbReference type="EMBL" id="SJK98535.1"/>
    </source>
</evidence>
<accession>A0A284QPZ6</accession>
<comment type="subcellular location">
    <subcellularLocation>
        <location evidence="2">Membrane</location>
    </subcellularLocation>
</comment>
<evidence type="ECO:0000256" key="2">
    <source>
        <dbReference type="ARBA" id="ARBA00004370"/>
    </source>
</evidence>
<dbReference type="OrthoDB" id="1470350at2759"/>
<keyword evidence="8" id="KW-1133">Transmembrane helix</keyword>
<dbReference type="Pfam" id="PF00067">
    <property type="entry name" value="p450"/>
    <property type="match status" value="2"/>
</dbReference>
<dbReference type="GO" id="GO:0020037">
    <property type="term" value="F:heme binding"/>
    <property type="evidence" value="ECO:0007669"/>
    <property type="project" value="InterPro"/>
</dbReference>
<reference evidence="16" key="1">
    <citation type="journal article" date="2017" name="Nat. Ecol. Evol.">
        <title>Genome expansion and lineage-specific genetic innovations in the forest pathogenic fungi Armillaria.</title>
        <authorList>
            <person name="Sipos G."/>
            <person name="Prasanna A.N."/>
            <person name="Walter M.C."/>
            <person name="O'Connor E."/>
            <person name="Balint B."/>
            <person name="Krizsan K."/>
            <person name="Kiss B."/>
            <person name="Hess J."/>
            <person name="Varga T."/>
            <person name="Slot J."/>
            <person name="Riley R."/>
            <person name="Boka B."/>
            <person name="Rigling D."/>
            <person name="Barry K."/>
            <person name="Lee J."/>
            <person name="Mihaltcheva S."/>
            <person name="LaButti K."/>
            <person name="Lipzen A."/>
            <person name="Waldron R."/>
            <person name="Moloney N.M."/>
            <person name="Sperisen C."/>
            <person name="Kredics L."/>
            <person name="Vagvoelgyi C."/>
            <person name="Patrignani A."/>
            <person name="Fitzpatrick D."/>
            <person name="Nagy I."/>
            <person name="Doyle S."/>
            <person name="Anderson J.B."/>
            <person name="Grigoriev I.V."/>
            <person name="Gueldener U."/>
            <person name="Muensterkoetter M."/>
            <person name="Nagy L.G."/>
        </authorList>
    </citation>
    <scope>NUCLEOTIDE SEQUENCE [LARGE SCALE GENOMIC DNA]</scope>
    <source>
        <strain evidence="16">C18/9</strain>
    </source>
</reference>
<dbReference type="Gene3D" id="1.10.630.10">
    <property type="entry name" value="Cytochrome P450"/>
    <property type="match status" value="1"/>
</dbReference>
<keyword evidence="6" id="KW-0812">Transmembrane</keyword>
<dbReference type="GO" id="GO:0016020">
    <property type="term" value="C:membrane"/>
    <property type="evidence" value="ECO:0007669"/>
    <property type="project" value="UniProtKB-SubCell"/>
</dbReference>
<dbReference type="GO" id="GO:0016705">
    <property type="term" value="F:oxidoreductase activity, acting on paired donors, with incorporation or reduction of molecular oxygen"/>
    <property type="evidence" value="ECO:0007669"/>
    <property type="project" value="InterPro"/>
</dbReference>
<keyword evidence="5 13" id="KW-0349">Heme</keyword>
<dbReference type="GO" id="GO:0005506">
    <property type="term" value="F:iron ion binding"/>
    <property type="evidence" value="ECO:0007669"/>
    <property type="project" value="InterPro"/>
</dbReference>
<dbReference type="STRING" id="47428.A0A284QPZ6"/>
<evidence type="ECO:0000256" key="6">
    <source>
        <dbReference type="ARBA" id="ARBA00022692"/>
    </source>
</evidence>
<dbReference type="Proteomes" id="UP000219338">
    <property type="component" value="Unassembled WGS sequence"/>
</dbReference>
<evidence type="ECO:0000256" key="12">
    <source>
        <dbReference type="ARBA" id="ARBA00023136"/>
    </source>
</evidence>
<dbReference type="InterPro" id="IPR050121">
    <property type="entry name" value="Cytochrome_P450_monoxygenase"/>
</dbReference>
<evidence type="ECO:0000313" key="16">
    <source>
        <dbReference type="Proteomes" id="UP000219338"/>
    </source>
</evidence>
<evidence type="ECO:0000256" key="4">
    <source>
        <dbReference type="ARBA" id="ARBA00010617"/>
    </source>
</evidence>
<dbReference type="InterPro" id="IPR002401">
    <property type="entry name" value="Cyt_P450_E_grp-I"/>
</dbReference>
<protein>
    <recommendedName>
        <fullName evidence="17">Cytochrome P450</fullName>
    </recommendedName>
</protein>
<evidence type="ECO:0000256" key="7">
    <source>
        <dbReference type="ARBA" id="ARBA00022723"/>
    </source>
</evidence>
<organism evidence="15 16">
    <name type="scientific">Armillaria ostoyae</name>
    <name type="common">Armillaria root rot fungus</name>
    <dbReference type="NCBI Taxonomy" id="47428"/>
    <lineage>
        <taxon>Eukaryota</taxon>
        <taxon>Fungi</taxon>
        <taxon>Dikarya</taxon>
        <taxon>Basidiomycota</taxon>
        <taxon>Agaricomycotina</taxon>
        <taxon>Agaricomycetes</taxon>
        <taxon>Agaricomycetidae</taxon>
        <taxon>Agaricales</taxon>
        <taxon>Marasmiineae</taxon>
        <taxon>Physalacriaceae</taxon>
        <taxon>Armillaria</taxon>
    </lineage>
</organism>
<evidence type="ECO:0008006" key="17">
    <source>
        <dbReference type="Google" id="ProtNLM"/>
    </source>
</evidence>
<comment type="cofactor">
    <cofactor evidence="1 13">
        <name>heme</name>
        <dbReference type="ChEBI" id="CHEBI:30413"/>
    </cofactor>
</comment>
<keyword evidence="14" id="KW-0732">Signal</keyword>
<keyword evidence="16" id="KW-1185">Reference proteome</keyword>
<evidence type="ECO:0000256" key="3">
    <source>
        <dbReference type="ARBA" id="ARBA00004721"/>
    </source>
</evidence>
<gene>
    <name evidence="15" type="ORF">ARMOST_01803</name>
</gene>
<dbReference type="InterPro" id="IPR036396">
    <property type="entry name" value="Cyt_P450_sf"/>
</dbReference>
<evidence type="ECO:0000256" key="8">
    <source>
        <dbReference type="ARBA" id="ARBA00022989"/>
    </source>
</evidence>
<evidence type="ECO:0000256" key="10">
    <source>
        <dbReference type="ARBA" id="ARBA00023004"/>
    </source>
</evidence>
<dbReference type="PANTHER" id="PTHR24305:SF166">
    <property type="entry name" value="CYTOCHROME P450 12A4, MITOCHONDRIAL-RELATED"/>
    <property type="match status" value="1"/>
</dbReference>